<evidence type="ECO:0000259" key="1">
    <source>
        <dbReference type="Pfam" id="PF13185"/>
    </source>
</evidence>
<dbReference type="InterPro" id="IPR003018">
    <property type="entry name" value="GAF"/>
</dbReference>
<dbReference type="AlphaFoldDB" id="A0A2H4VTS8"/>
<dbReference type="RefSeq" id="WP_100906694.1">
    <property type="nucleotide sequence ID" value="NZ_CP017766.1"/>
</dbReference>
<dbReference type="EMBL" id="CP017768">
    <property type="protein sequence ID" value="AUB61513.1"/>
    <property type="molecule type" value="Genomic_DNA"/>
</dbReference>
<accession>A0A2H4VF69</accession>
<evidence type="ECO:0000313" key="2">
    <source>
        <dbReference type="EMBL" id="AUB56731.1"/>
    </source>
</evidence>
<protein>
    <submittedName>
        <fullName evidence="3">Histidine kinase</fullName>
    </submittedName>
</protein>
<dbReference type="InterPro" id="IPR029016">
    <property type="entry name" value="GAF-like_dom_sf"/>
</dbReference>
<sequence>MVSKEDINVFRRKILDMLPDSTLKEVSDLVLDTTKKFLKSESCYVAFLDPENGDSVGVSFSHLTEDCKMYEEMGEARFKVLKDGSYGGLLGYSLDTGESLYVHDITNHPAAHGLPPGHEPVSQFLSVPVKFEEEVIGQIVAGNPEVDYDDRDLEICEEIAEVYGKILNEMLYK</sequence>
<reference evidence="4 5" key="1">
    <citation type="submission" date="2016-10" db="EMBL/GenBank/DDBJ databases">
        <title>Comparative genomics between deep and shallow subseafloor isolates.</title>
        <authorList>
            <person name="Ishii S."/>
            <person name="Miller J.R."/>
            <person name="Sutton G."/>
            <person name="Suzuki S."/>
            <person name="Methe B."/>
            <person name="Inagaki F."/>
            <person name="Imachi H."/>
        </authorList>
    </citation>
    <scope>NUCLEOTIDE SEQUENCE [LARGE SCALE GENOMIC DNA]</scope>
    <source>
        <strain evidence="3 4">A8p</strain>
        <strain evidence="2 5">MO-MB1</strain>
    </source>
</reference>
<name>A0A2H4VTS8_9EURY</name>
<keyword evidence="3" id="KW-0418">Kinase</keyword>
<dbReference type="KEGG" id="msub:BK009_09345"/>
<dbReference type="OrthoDB" id="70656at2157"/>
<dbReference type="Gene3D" id="3.30.450.40">
    <property type="match status" value="1"/>
</dbReference>
<evidence type="ECO:0000313" key="3">
    <source>
        <dbReference type="EMBL" id="AUB61513.1"/>
    </source>
</evidence>
<keyword evidence="3" id="KW-0808">Transferase</keyword>
<dbReference type="SUPFAM" id="SSF55781">
    <property type="entry name" value="GAF domain-like"/>
    <property type="match status" value="1"/>
</dbReference>
<dbReference type="Proteomes" id="UP000232806">
    <property type="component" value="Chromosome"/>
</dbReference>
<proteinExistence type="predicted"/>
<dbReference type="GeneID" id="35126697"/>
<dbReference type="Pfam" id="PF13185">
    <property type="entry name" value="GAF_2"/>
    <property type="match status" value="1"/>
</dbReference>
<feature type="domain" description="GAF" evidence="1">
    <location>
        <begin position="21"/>
        <end position="167"/>
    </location>
</feature>
<evidence type="ECO:0000313" key="5">
    <source>
        <dbReference type="Proteomes" id="UP000232806"/>
    </source>
</evidence>
<evidence type="ECO:0000313" key="4">
    <source>
        <dbReference type="Proteomes" id="UP000232631"/>
    </source>
</evidence>
<organism evidence="3 4">
    <name type="scientific">Methanobacterium subterraneum</name>
    <dbReference type="NCBI Taxonomy" id="59277"/>
    <lineage>
        <taxon>Archaea</taxon>
        <taxon>Methanobacteriati</taxon>
        <taxon>Methanobacteriota</taxon>
        <taxon>Methanomada group</taxon>
        <taxon>Methanobacteria</taxon>
        <taxon>Methanobacteriales</taxon>
        <taxon>Methanobacteriaceae</taxon>
        <taxon>Methanobacterium</taxon>
    </lineage>
</organism>
<accession>A0A2H4VTS8</accession>
<dbReference type="GO" id="GO:0016301">
    <property type="term" value="F:kinase activity"/>
    <property type="evidence" value="ECO:0007669"/>
    <property type="project" value="UniProtKB-KW"/>
</dbReference>
<dbReference type="EMBL" id="CP017766">
    <property type="protein sequence ID" value="AUB56731.1"/>
    <property type="molecule type" value="Genomic_DNA"/>
</dbReference>
<dbReference type="Proteomes" id="UP000232631">
    <property type="component" value="Chromosome"/>
</dbReference>
<gene>
    <name evidence="2" type="ORF">BK007_04090</name>
    <name evidence="3" type="ORF">BK009_09345</name>
</gene>
<keyword evidence="4" id="KW-1185">Reference proteome</keyword>